<dbReference type="AlphaFoldDB" id="A0A0D2JAH4"/>
<organism evidence="1 2">
    <name type="scientific">Monoraphidium neglectum</name>
    <dbReference type="NCBI Taxonomy" id="145388"/>
    <lineage>
        <taxon>Eukaryota</taxon>
        <taxon>Viridiplantae</taxon>
        <taxon>Chlorophyta</taxon>
        <taxon>core chlorophytes</taxon>
        <taxon>Chlorophyceae</taxon>
        <taxon>CS clade</taxon>
        <taxon>Sphaeropleales</taxon>
        <taxon>Selenastraceae</taxon>
        <taxon>Monoraphidium</taxon>
    </lineage>
</organism>
<dbReference type="EMBL" id="KK102863">
    <property type="protein sequence ID" value="KIY96742.1"/>
    <property type="molecule type" value="Genomic_DNA"/>
</dbReference>
<evidence type="ECO:0000313" key="1">
    <source>
        <dbReference type="EMBL" id="KIY96742.1"/>
    </source>
</evidence>
<dbReference type="Proteomes" id="UP000054498">
    <property type="component" value="Unassembled WGS sequence"/>
</dbReference>
<protein>
    <submittedName>
        <fullName evidence="1">Uncharacterized protein</fullName>
    </submittedName>
</protein>
<dbReference type="RefSeq" id="XP_013895762.1">
    <property type="nucleotide sequence ID" value="XM_014040308.1"/>
</dbReference>
<proteinExistence type="predicted"/>
<keyword evidence="2" id="KW-1185">Reference proteome</keyword>
<accession>A0A0D2JAH4</accession>
<sequence>LWLNKLERLGYKLCHSPDRCDHYRAQGWAAIKPHPNQYEGLGQMCTPDRLREGLCSDRRLYVHAVCRAGQHLKRKAFERLGLWFVHVEHERPTDIRVTIPEGSPLPCGGPTWAGNYTYTNY</sequence>
<dbReference type="KEGG" id="mng:MNEG_11222"/>
<reference evidence="1 2" key="1">
    <citation type="journal article" date="2013" name="BMC Genomics">
        <title>Reconstruction of the lipid metabolism for the microalga Monoraphidium neglectum from its genome sequence reveals characteristics suitable for biofuel production.</title>
        <authorList>
            <person name="Bogen C."/>
            <person name="Al-Dilaimi A."/>
            <person name="Albersmeier A."/>
            <person name="Wichmann J."/>
            <person name="Grundmann M."/>
            <person name="Rupp O."/>
            <person name="Lauersen K.J."/>
            <person name="Blifernez-Klassen O."/>
            <person name="Kalinowski J."/>
            <person name="Goesmann A."/>
            <person name="Mussgnug J.H."/>
            <person name="Kruse O."/>
        </authorList>
    </citation>
    <scope>NUCLEOTIDE SEQUENCE [LARGE SCALE GENOMIC DNA]</scope>
    <source>
        <strain evidence="1 2">SAG 48.87</strain>
    </source>
</reference>
<dbReference type="GeneID" id="25728463"/>
<name>A0A0D2JAH4_9CHLO</name>
<feature type="non-terminal residue" evidence="1">
    <location>
        <position position="1"/>
    </location>
</feature>
<gene>
    <name evidence="1" type="ORF">MNEG_11222</name>
</gene>
<evidence type="ECO:0000313" key="2">
    <source>
        <dbReference type="Proteomes" id="UP000054498"/>
    </source>
</evidence>